<sequence length="254" mass="28140">MDEQNSPAVFVKDLWFAYNGYPALENVNLSIPRGDFVSVVGPNGGGKTTLLKVILGLLRPTRGEVRVMGMTPEQARPRIGYMPQYTQLDPLFPATLMDVALMGRLGRGGLFGGYSREDKNVVSEALKQVGLYELRKKSFSALSGGQRQRLLIARALACEPDLLLLDEPAANLDAVMETDLYQLLRTLNERLTIMMVSHDLGFVSRIIKSVICVKRKVLMHPTTEITGEIINDIYGSPMRMIRHNGEGDSICSNL</sequence>
<dbReference type="eggNOG" id="COG1121">
    <property type="taxonomic scope" value="Bacteria"/>
</dbReference>
<evidence type="ECO:0000256" key="2">
    <source>
        <dbReference type="ARBA" id="ARBA00022448"/>
    </source>
</evidence>
<comment type="similarity">
    <text evidence="1">Belongs to the ABC transporter superfamily.</text>
</comment>
<dbReference type="PANTHER" id="PTHR42734:SF17">
    <property type="entry name" value="METAL TRANSPORT SYSTEM ATP-BINDING PROTEIN TM_0124-RELATED"/>
    <property type="match status" value="1"/>
</dbReference>
<dbReference type="FunFam" id="3.40.50.300:FF:000134">
    <property type="entry name" value="Iron-enterobactin ABC transporter ATP-binding protein"/>
    <property type="match status" value="1"/>
</dbReference>
<dbReference type="PROSITE" id="PS50893">
    <property type="entry name" value="ABC_TRANSPORTER_2"/>
    <property type="match status" value="1"/>
</dbReference>
<organism evidence="6 7">
    <name type="scientific">Desulfomonile tiedjei (strain ATCC 49306 / DSM 6799 / DCB-1)</name>
    <dbReference type="NCBI Taxonomy" id="706587"/>
    <lineage>
        <taxon>Bacteria</taxon>
        <taxon>Pseudomonadati</taxon>
        <taxon>Thermodesulfobacteriota</taxon>
        <taxon>Desulfomonilia</taxon>
        <taxon>Desulfomonilales</taxon>
        <taxon>Desulfomonilaceae</taxon>
        <taxon>Desulfomonile</taxon>
    </lineage>
</organism>
<dbReference type="CDD" id="cd03235">
    <property type="entry name" value="ABC_Metallic_Cations"/>
    <property type="match status" value="1"/>
</dbReference>
<dbReference type="InterPro" id="IPR050153">
    <property type="entry name" value="Metal_Ion_Import_ABC"/>
</dbReference>
<dbReference type="PATRIC" id="fig|706587.4.peg.4003"/>
<dbReference type="InterPro" id="IPR003439">
    <property type="entry name" value="ABC_transporter-like_ATP-bd"/>
</dbReference>
<name>I4C9C7_DESTA</name>
<dbReference type="SUPFAM" id="SSF52540">
    <property type="entry name" value="P-loop containing nucleoside triphosphate hydrolases"/>
    <property type="match status" value="1"/>
</dbReference>
<keyword evidence="2" id="KW-0813">Transport</keyword>
<dbReference type="Pfam" id="PF00005">
    <property type="entry name" value="ABC_tran"/>
    <property type="match status" value="1"/>
</dbReference>
<dbReference type="InterPro" id="IPR017871">
    <property type="entry name" value="ABC_transporter-like_CS"/>
</dbReference>
<evidence type="ECO:0000259" key="5">
    <source>
        <dbReference type="PROSITE" id="PS50893"/>
    </source>
</evidence>
<dbReference type="KEGG" id="dti:Desti_3518"/>
<dbReference type="SMART" id="SM00382">
    <property type="entry name" value="AAA"/>
    <property type="match status" value="1"/>
</dbReference>
<protein>
    <submittedName>
        <fullName evidence="6">ATPase component of Mn/Zn ABC-type transporter</fullName>
    </submittedName>
</protein>
<dbReference type="InterPro" id="IPR003593">
    <property type="entry name" value="AAA+_ATPase"/>
</dbReference>
<dbReference type="InterPro" id="IPR027417">
    <property type="entry name" value="P-loop_NTPase"/>
</dbReference>
<dbReference type="STRING" id="706587.Desti_3518"/>
<evidence type="ECO:0000256" key="1">
    <source>
        <dbReference type="ARBA" id="ARBA00005417"/>
    </source>
</evidence>
<dbReference type="PROSITE" id="PS00211">
    <property type="entry name" value="ABC_TRANSPORTER_1"/>
    <property type="match status" value="1"/>
</dbReference>
<evidence type="ECO:0000256" key="3">
    <source>
        <dbReference type="ARBA" id="ARBA00022741"/>
    </source>
</evidence>
<dbReference type="PANTHER" id="PTHR42734">
    <property type="entry name" value="METAL TRANSPORT SYSTEM ATP-BINDING PROTEIN TM_0124-RELATED"/>
    <property type="match status" value="1"/>
</dbReference>
<dbReference type="Gene3D" id="3.40.50.300">
    <property type="entry name" value="P-loop containing nucleotide triphosphate hydrolases"/>
    <property type="match status" value="1"/>
</dbReference>
<feature type="domain" description="ABC transporter" evidence="5">
    <location>
        <begin position="9"/>
        <end position="240"/>
    </location>
</feature>
<dbReference type="OrthoDB" id="9809450at2"/>
<dbReference type="HOGENOM" id="CLU_000604_1_11_7"/>
<dbReference type="AlphaFoldDB" id="I4C9C7"/>
<dbReference type="RefSeq" id="WP_014811300.1">
    <property type="nucleotide sequence ID" value="NC_018025.1"/>
</dbReference>
<keyword evidence="4" id="KW-0067">ATP-binding</keyword>
<evidence type="ECO:0000313" key="7">
    <source>
        <dbReference type="Proteomes" id="UP000006055"/>
    </source>
</evidence>
<keyword evidence="3" id="KW-0547">Nucleotide-binding</keyword>
<gene>
    <name evidence="6" type="ordered locus">Desti_3518</name>
</gene>
<dbReference type="EMBL" id="CP003360">
    <property type="protein sequence ID" value="AFM26168.1"/>
    <property type="molecule type" value="Genomic_DNA"/>
</dbReference>
<dbReference type="GO" id="GO:0005524">
    <property type="term" value="F:ATP binding"/>
    <property type="evidence" value="ECO:0007669"/>
    <property type="project" value="UniProtKB-KW"/>
</dbReference>
<dbReference type="Proteomes" id="UP000006055">
    <property type="component" value="Chromosome"/>
</dbReference>
<keyword evidence="7" id="KW-1185">Reference proteome</keyword>
<reference evidence="7" key="1">
    <citation type="submission" date="2012-06" db="EMBL/GenBank/DDBJ databases">
        <title>Complete sequence of chromosome of Desulfomonile tiedjei DSM 6799.</title>
        <authorList>
            <person name="Lucas S."/>
            <person name="Copeland A."/>
            <person name="Lapidus A."/>
            <person name="Glavina del Rio T."/>
            <person name="Dalin E."/>
            <person name="Tice H."/>
            <person name="Bruce D."/>
            <person name="Goodwin L."/>
            <person name="Pitluck S."/>
            <person name="Peters L."/>
            <person name="Ovchinnikova G."/>
            <person name="Zeytun A."/>
            <person name="Lu M."/>
            <person name="Kyrpides N."/>
            <person name="Mavromatis K."/>
            <person name="Ivanova N."/>
            <person name="Brettin T."/>
            <person name="Detter J.C."/>
            <person name="Han C."/>
            <person name="Larimer F."/>
            <person name="Land M."/>
            <person name="Hauser L."/>
            <person name="Markowitz V."/>
            <person name="Cheng J.-F."/>
            <person name="Hugenholtz P."/>
            <person name="Woyke T."/>
            <person name="Wu D."/>
            <person name="Spring S."/>
            <person name="Schroeder M."/>
            <person name="Brambilla E."/>
            <person name="Klenk H.-P."/>
            <person name="Eisen J.A."/>
        </authorList>
    </citation>
    <scope>NUCLEOTIDE SEQUENCE [LARGE SCALE GENOMIC DNA]</scope>
    <source>
        <strain evidence="7">ATCC 49306 / DSM 6799 / DCB-1</strain>
    </source>
</reference>
<evidence type="ECO:0000313" key="6">
    <source>
        <dbReference type="EMBL" id="AFM26168.1"/>
    </source>
</evidence>
<accession>I4C9C7</accession>
<evidence type="ECO:0000256" key="4">
    <source>
        <dbReference type="ARBA" id="ARBA00022840"/>
    </source>
</evidence>
<dbReference type="GO" id="GO:0016887">
    <property type="term" value="F:ATP hydrolysis activity"/>
    <property type="evidence" value="ECO:0007669"/>
    <property type="project" value="InterPro"/>
</dbReference>
<proteinExistence type="inferred from homology"/>